<protein>
    <submittedName>
        <fullName evidence="1">CotY/CotZ family spore coat protein</fullName>
    </submittedName>
</protein>
<dbReference type="Proteomes" id="UP001197974">
    <property type="component" value="Chromosome"/>
</dbReference>
<keyword evidence="1" id="KW-0946">Virion</keyword>
<accession>A0ABY9JWX7</accession>
<organism evidence="1 2">
    <name type="scientific">Bacillus carboniphilus</name>
    <dbReference type="NCBI Taxonomy" id="86663"/>
    <lineage>
        <taxon>Bacteria</taxon>
        <taxon>Bacillati</taxon>
        <taxon>Bacillota</taxon>
        <taxon>Bacilli</taxon>
        <taxon>Bacillales</taxon>
        <taxon>Bacillaceae</taxon>
        <taxon>Bacillus</taxon>
    </lineage>
</organism>
<proteinExistence type="predicted"/>
<evidence type="ECO:0000313" key="2">
    <source>
        <dbReference type="Proteomes" id="UP001197974"/>
    </source>
</evidence>
<dbReference type="EMBL" id="CP129013">
    <property type="protein sequence ID" value="WLR42125.1"/>
    <property type="molecule type" value="Genomic_DNA"/>
</dbReference>
<dbReference type="RefSeq" id="WP_226540582.1">
    <property type="nucleotide sequence ID" value="NZ_CP129013.1"/>
</dbReference>
<dbReference type="InterPro" id="IPR019593">
    <property type="entry name" value="Spore_coat_protein_Z/Y"/>
</dbReference>
<reference evidence="1 2" key="1">
    <citation type="submission" date="2023-06" db="EMBL/GenBank/DDBJ databases">
        <title>Five Gram-positive bacteria isolated from mangrove sediments in Shenzhen, Guangdong, China.</title>
        <authorList>
            <person name="Yu S."/>
            <person name="Zheng W."/>
            <person name="Huang Y."/>
        </authorList>
    </citation>
    <scope>NUCLEOTIDE SEQUENCE [LARGE SCALE GENOMIC DNA]</scope>
    <source>
        <strain evidence="1 2">SaN35-3</strain>
    </source>
</reference>
<sequence length="137" mass="14584">MPFIGCDSSSNGGSSNGGTTCICTTLENLIGDHVLLTKIDGAMLYAFGDLESGTTCFITIYFRVSNVNLTSGCVVFELLRPLGQRSITLPNSVCCVPLNQVCKGQNLSVNVTNQFVTVDCDCLCSVQEIFPVVVESV</sequence>
<name>A0ABY9JWX7_9BACI</name>
<evidence type="ECO:0000313" key="1">
    <source>
        <dbReference type="EMBL" id="WLR42125.1"/>
    </source>
</evidence>
<gene>
    <name evidence="1" type="ORF">LC087_15360</name>
</gene>
<dbReference type="Pfam" id="PF10612">
    <property type="entry name" value="Spore-coat_CotZ"/>
    <property type="match status" value="1"/>
</dbReference>
<keyword evidence="2" id="KW-1185">Reference proteome</keyword>
<keyword evidence="1" id="KW-0167">Capsid protein</keyword>